<dbReference type="RefSeq" id="WP_219201923.1">
    <property type="nucleotide sequence ID" value="NZ_JAHWQX010000003.1"/>
</dbReference>
<dbReference type="PANTHER" id="PTHR11941:SF54">
    <property type="entry name" value="ENOYL-COA HYDRATASE, MITOCHONDRIAL"/>
    <property type="match status" value="1"/>
</dbReference>
<evidence type="ECO:0000259" key="1">
    <source>
        <dbReference type="PROSITE" id="PS51502"/>
    </source>
</evidence>
<keyword evidence="3" id="KW-1185">Reference proteome</keyword>
<gene>
    <name evidence="2" type="ORF">KY465_11855</name>
</gene>
<feature type="domain" description="Stress-response A/B barrel" evidence="1">
    <location>
        <begin position="267"/>
        <end position="366"/>
    </location>
</feature>
<dbReference type="EMBL" id="JAHWQX010000003">
    <property type="protein sequence ID" value="MBW3097976.1"/>
    <property type="molecule type" value="Genomic_DNA"/>
</dbReference>
<evidence type="ECO:0000313" key="3">
    <source>
        <dbReference type="Proteomes" id="UP001430804"/>
    </source>
</evidence>
<dbReference type="Pfam" id="PF00378">
    <property type="entry name" value="ECH_1"/>
    <property type="match status" value="1"/>
</dbReference>
<name>A0ABS6WPV4_9HYPH</name>
<dbReference type="InterPro" id="IPR001753">
    <property type="entry name" value="Enoyl-CoA_hydra/iso"/>
</dbReference>
<dbReference type="InterPro" id="IPR013097">
    <property type="entry name" value="Dabb"/>
</dbReference>
<dbReference type="PANTHER" id="PTHR11941">
    <property type="entry name" value="ENOYL-COA HYDRATASE-RELATED"/>
    <property type="match status" value="1"/>
</dbReference>
<sequence>MTVTGRTAFSLQVDNRIAILRIDREDKRNALDAEMIDALADLCREIERRDDIAVLVLTGTGKSFCAGGDISAWSGRSPDAFARRWIRDGHETFDRLARLRQPVIAAINGHALGGGLELAACADYRIAEGHVKFGQPESALGIIAGWSGTQRAVRRFGSRIIRRMALFGEVLSAREALAEGLVDKVVSQGEALEAARELARQVLRRGPVATELTKMLINAAEDEEHERVLESFAGHIAAASEDLREGVAAFKQKRQPDFGSSRETTMIRHLVHLRFRSDVDVATKQKLYDRLAALTDRIAGVEDFQHRENVSVEEPLMRGFLDMFWFDFRDAVARDAYLADEVHQAIGADIVACLDGGADGILVCDIAL</sequence>
<comment type="caution">
    <text evidence="2">The sequence shown here is derived from an EMBL/GenBank/DDBJ whole genome shotgun (WGS) entry which is preliminary data.</text>
</comment>
<reference evidence="2" key="1">
    <citation type="submission" date="2021-07" db="EMBL/GenBank/DDBJ databases">
        <title>Pseudohoeflea marina sp. nov. a polyhydroxyalcanoate-producing bacterium.</title>
        <authorList>
            <person name="Zheng W."/>
            <person name="Yu S."/>
            <person name="Huang Y."/>
        </authorList>
    </citation>
    <scope>NUCLEOTIDE SEQUENCE</scope>
    <source>
        <strain evidence="2">DP4N28-3</strain>
    </source>
</reference>
<dbReference type="SMART" id="SM00886">
    <property type="entry name" value="Dabb"/>
    <property type="match status" value="1"/>
</dbReference>
<dbReference type="Pfam" id="PF07876">
    <property type="entry name" value="Dabb"/>
    <property type="match status" value="1"/>
</dbReference>
<dbReference type="CDD" id="cd06558">
    <property type="entry name" value="crotonase-like"/>
    <property type="match status" value="1"/>
</dbReference>
<evidence type="ECO:0000313" key="2">
    <source>
        <dbReference type="EMBL" id="MBW3097976.1"/>
    </source>
</evidence>
<dbReference type="Proteomes" id="UP001430804">
    <property type="component" value="Unassembled WGS sequence"/>
</dbReference>
<proteinExistence type="predicted"/>
<dbReference type="PROSITE" id="PS51502">
    <property type="entry name" value="S_R_A_B_BARREL"/>
    <property type="match status" value="1"/>
</dbReference>
<organism evidence="2 3">
    <name type="scientific">Pseudohoeflea coraliihabitans</name>
    <dbReference type="NCBI Taxonomy" id="2860393"/>
    <lineage>
        <taxon>Bacteria</taxon>
        <taxon>Pseudomonadati</taxon>
        <taxon>Pseudomonadota</taxon>
        <taxon>Alphaproteobacteria</taxon>
        <taxon>Hyphomicrobiales</taxon>
        <taxon>Rhizobiaceae</taxon>
        <taxon>Pseudohoeflea</taxon>
    </lineage>
</organism>
<protein>
    <submittedName>
        <fullName evidence="2">Enoyl-CoA hydratase/isomerase family protein</fullName>
    </submittedName>
</protein>
<accession>A0ABS6WPV4</accession>